<dbReference type="AlphaFoldDB" id="A0AAV4CR47"/>
<evidence type="ECO:0000313" key="2">
    <source>
        <dbReference type="Proteomes" id="UP000735302"/>
    </source>
</evidence>
<proteinExistence type="predicted"/>
<sequence>MYPASVLIQPPKGTVVNYISRVGKTHLCGARLSAATILKCRWNYTGRKNLCSPFGVAKRFCDSKPSYGCTCKVIGRHVYRVKNVYTVTGVDESRGKIVLIWRSINDSITVQADIPEVKEGFAVFLGFASDVIRYSEPAIQSFDHQGKRRYSYDSTQGINIKPER</sequence>
<reference evidence="1 2" key="1">
    <citation type="journal article" date="2021" name="Elife">
        <title>Chloroplast acquisition without the gene transfer in kleptoplastic sea slugs, Plakobranchus ocellatus.</title>
        <authorList>
            <person name="Maeda T."/>
            <person name="Takahashi S."/>
            <person name="Yoshida T."/>
            <person name="Shimamura S."/>
            <person name="Takaki Y."/>
            <person name="Nagai Y."/>
            <person name="Toyoda A."/>
            <person name="Suzuki Y."/>
            <person name="Arimoto A."/>
            <person name="Ishii H."/>
            <person name="Satoh N."/>
            <person name="Nishiyama T."/>
            <person name="Hasebe M."/>
            <person name="Maruyama T."/>
            <person name="Minagawa J."/>
            <person name="Obokata J."/>
            <person name="Shigenobu S."/>
        </authorList>
    </citation>
    <scope>NUCLEOTIDE SEQUENCE [LARGE SCALE GENOMIC DNA]</scope>
</reference>
<comment type="caution">
    <text evidence="1">The sequence shown here is derived from an EMBL/GenBank/DDBJ whole genome shotgun (WGS) entry which is preliminary data.</text>
</comment>
<accession>A0AAV4CR47</accession>
<keyword evidence="2" id="KW-1185">Reference proteome</keyword>
<dbReference type="Proteomes" id="UP000735302">
    <property type="component" value="Unassembled WGS sequence"/>
</dbReference>
<name>A0AAV4CR47_9GAST</name>
<dbReference type="EMBL" id="BLXT01006881">
    <property type="protein sequence ID" value="GFO34310.1"/>
    <property type="molecule type" value="Genomic_DNA"/>
</dbReference>
<protein>
    <submittedName>
        <fullName evidence="1">Uncharacterized protein</fullName>
    </submittedName>
</protein>
<evidence type="ECO:0000313" key="1">
    <source>
        <dbReference type="EMBL" id="GFO34310.1"/>
    </source>
</evidence>
<organism evidence="1 2">
    <name type="scientific">Plakobranchus ocellatus</name>
    <dbReference type="NCBI Taxonomy" id="259542"/>
    <lineage>
        <taxon>Eukaryota</taxon>
        <taxon>Metazoa</taxon>
        <taxon>Spiralia</taxon>
        <taxon>Lophotrochozoa</taxon>
        <taxon>Mollusca</taxon>
        <taxon>Gastropoda</taxon>
        <taxon>Heterobranchia</taxon>
        <taxon>Euthyneura</taxon>
        <taxon>Panpulmonata</taxon>
        <taxon>Sacoglossa</taxon>
        <taxon>Placobranchoidea</taxon>
        <taxon>Plakobranchidae</taxon>
        <taxon>Plakobranchus</taxon>
    </lineage>
</organism>
<gene>
    <name evidence="1" type="ORF">PoB_006081500</name>
</gene>